<evidence type="ECO:0000313" key="3">
    <source>
        <dbReference type="Proteomes" id="UP001152888"/>
    </source>
</evidence>
<proteinExistence type="predicted"/>
<dbReference type="OrthoDB" id="6777440at2759"/>
<accession>A0A9P0P286</accession>
<gene>
    <name evidence="1" type="ORF">ACAOBT_LOCUS6937</name>
    <name evidence="2" type="ORF">ACAOBT_LOCUS7695</name>
</gene>
<organism evidence="2 3">
    <name type="scientific">Acanthoscelides obtectus</name>
    <name type="common">Bean weevil</name>
    <name type="synonym">Bruchus obtectus</name>
    <dbReference type="NCBI Taxonomy" id="200917"/>
    <lineage>
        <taxon>Eukaryota</taxon>
        <taxon>Metazoa</taxon>
        <taxon>Ecdysozoa</taxon>
        <taxon>Arthropoda</taxon>
        <taxon>Hexapoda</taxon>
        <taxon>Insecta</taxon>
        <taxon>Pterygota</taxon>
        <taxon>Neoptera</taxon>
        <taxon>Endopterygota</taxon>
        <taxon>Coleoptera</taxon>
        <taxon>Polyphaga</taxon>
        <taxon>Cucujiformia</taxon>
        <taxon>Chrysomeloidea</taxon>
        <taxon>Chrysomelidae</taxon>
        <taxon>Bruchinae</taxon>
        <taxon>Bruchini</taxon>
        <taxon>Acanthoscelides</taxon>
    </lineage>
</organism>
<name>A0A9P0P286_ACAOB</name>
<sequence>MEMLRPGYQPPNRQQIGNEVLSNVYTTLQAEI</sequence>
<keyword evidence="3" id="KW-1185">Reference proteome</keyword>
<reference evidence="2" key="1">
    <citation type="submission" date="2022-03" db="EMBL/GenBank/DDBJ databases">
        <authorList>
            <person name="Sayadi A."/>
        </authorList>
    </citation>
    <scope>NUCLEOTIDE SEQUENCE</scope>
</reference>
<comment type="caution">
    <text evidence="2">The sequence shown here is derived from an EMBL/GenBank/DDBJ whole genome shotgun (WGS) entry which is preliminary data.</text>
</comment>
<evidence type="ECO:0000313" key="2">
    <source>
        <dbReference type="EMBL" id="CAH1968150.1"/>
    </source>
</evidence>
<protein>
    <submittedName>
        <fullName evidence="2">Uncharacterized protein</fullName>
    </submittedName>
</protein>
<dbReference type="EMBL" id="CAKOFQ010006750">
    <property type="protein sequence ID" value="CAH1968150.1"/>
    <property type="molecule type" value="Genomic_DNA"/>
</dbReference>
<evidence type="ECO:0000313" key="1">
    <source>
        <dbReference type="EMBL" id="CAH1966629.1"/>
    </source>
</evidence>
<dbReference type="AlphaFoldDB" id="A0A9P0P286"/>
<dbReference type="Proteomes" id="UP001152888">
    <property type="component" value="Unassembled WGS sequence"/>
</dbReference>
<dbReference type="EMBL" id="CAKOFQ010006734">
    <property type="protein sequence ID" value="CAH1966629.1"/>
    <property type="molecule type" value="Genomic_DNA"/>
</dbReference>
<feature type="non-terminal residue" evidence="2">
    <location>
        <position position="32"/>
    </location>
</feature>